<feature type="transmembrane region" description="Helical" evidence="2">
    <location>
        <begin position="68"/>
        <end position="84"/>
    </location>
</feature>
<dbReference type="Pfam" id="PF07885">
    <property type="entry name" value="Ion_trans_2"/>
    <property type="match status" value="1"/>
</dbReference>
<dbReference type="BioCyc" id="PMAR59922:G1G80-1669-MONOMER"/>
<organism evidence="4 5">
    <name type="scientific">Prochlorococcus marinus (strain MIT 9303)</name>
    <dbReference type="NCBI Taxonomy" id="59922"/>
    <lineage>
        <taxon>Bacteria</taxon>
        <taxon>Bacillati</taxon>
        <taxon>Cyanobacteriota</taxon>
        <taxon>Cyanophyceae</taxon>
        <taxon>Synechococcales</taxon>
        <taxon>Prochlorococcaceae</taxon>
        <taxon>Prochlorococcus</taxon>
    </lineage>
</organism>
<keyword evidence="2" id="KW-0812">Transmembrane</keyword>
<dbReference type="InterPro" id="IPR013099">
    <property type="entry name" value="K_chnl_dom"/>
</dbReference>
<evidence type="ECO:0000259" key="3">
    <source>
        <dbReference type="Pfam" id="PF07885"/>
    </source>
</evidence>
<dbReference type="SUPFAM" id="SSF81324">
    <property type="entry name" value="Voltage-gated potassium channels"/>
    <property type="match status" value="2"/>
</dbReference>
<gene>
    <name evidence="4" type="ordered locus">P9303_19221</name>
</gene>
<keyword evidence="2" id="KW-1133">Transmembrane helix</keyword>
<feature type="domain" description="Potassium channel" evidence="3">
    <location>
        <begin position="179"/>
        <end position="231"/>
    </location>
</feature>
<feature type="region of interest" description="Disordered" evidence="1">
    <location>
        <begin position="238"/>
        <end position="264"/>
    </location>
</feature>
<feature type="transmembrane region" description="Helical" evidence="2">
    <location>
        <begin position="39"/>
        <end position="56"/>
    </location>
</feature>
<feature type="transmembrane region" description="Helical" evidence="2">
    <location>
        <begin position="16"/>
        <end position="33"/>
    </location>
</feature>
<feature type="transmembrane region" description="Helical" evidence="2">
    <location>
        <begin position="125"/>
        <end position="149"/>
    </location>
</feature>
<proteinExistence type="predicted"/>
<evidence type="ECO:0000256" key="1">
    <source>
        <dbReference type="SAM" id="MobiDB-lite"/>
    </source>
</evidence>
<feature type="transmembrane region" description="Helical" evidence="2">
    <location>
        <begin position="90"/>
        <end position="113"/>
    </location>
</feature>
<name>A2CB04_PROM3</name>
<dbReference type="Gene3D" id="1.10.287.70">
    <property type="match status" value="1"/>
</dbReference>
<dbReference type="RefSeq" id="WP_011826547.1">
    <property type="nucleotide sequence ID" value="NC_008820.1"/>
</dbReference>
<reference evidence="4 5" key="1">
    <citation type="journal article" date="2007" name="PLoS Genet.">
        <title>Patterns and implications of gene gain and loss in the evolution of Prochlorococcus.</title>
        <authorList>
            <person name="Kettler G.C."/>
            <person name="Martiny A.C."/>
            <person name="Huang K."/>
            <person name="Zucker J."/>
            <person name="Coleman M.L."/>
            <person name="Rodrigue S."/>
            <person name="Chen F."/>
            <person name="Lapidus A."/>
            <person name="Ferriera S."/>
            <person name="Johnson J."/>
            <person name="Steglich C."/>
            <person name="Church G.M."/>
            <person name="Richardson P."/>
            <person name="Chisholm S.W."/>
        </authorList>
    </citation>
    <scope>NUCLEOTIDE SEQUENCE [LARGE SCALE GENOMIC DNA]</scope>
    <source>
        <strain evidence="4 5">MIT 9303</strain>
    </source>
</reference>
<dbReference type="AlphaFoldDB" id="A2CB04"/>
<dbReference type="EMBL" id="CP000554">
    <property type="protein sequence ID" value="ABM78664.1"/>
    <property type="molecule type" value="Genomic_DNA"/>
</dbReference>
<accession>A2CB04</accession>
<evidence type="ECO:0000313" key="4">
    <source>
        <dbReference type="EMBL" id="ABM78664.1"/>
    </source>
</evidence>
<evidence type="ECO:0000256" key="2">
    <source>
        <dbReference type="SAM" id="Phobius"/>
    </source>
</evidence>
<evidence type="ECO:0000313" key="5">
    <source>
        <dbReference type="Proteomes" id="UP000002274"/>
    </source>
</evidence>
<feature type="transmembrane region" description="Helical" evidence="2">
    <location>
        <begin position="215"/>
        <end position="233"/>
    </location>
</feature>
<dbReference type="HOGENOM" id="CLU_089632_2_0_3"/>
<keyword evidence="2" id="KW-0472">Membrane</keyword>
<sequence>MTTTPRRRKHQYRDRLYRLLLAFTLLLLASFAIPQVYWPAPICYSVIAILITRLLARKDKHHAWRERLYQWLGWAALLSLWFWLLTPSHWTYSGIPLIWSWILFVGWSLIRLVKQLSRERQVSEMVLMGAAAGYLLLGISAGLVMNALYTVEPNSFALLDLPNQAITSNNHSVLNAPHRFVEINYFAFVCLTTVGFGGIKPILPAARMVSVATSIVGPLYLTLMMGALISRFSGNTNSKRLNKESTPKDTQPSQQEVTTDQKDG</sequence>
<feature type="compositionally biased region" description="Polar residues" evidence="1">
    <location>
        <begin position="248"/>
        <end position="258"/>
    </location>
</feature>
<dbReference type="Proteomes" id="UP000002274">
    <property type="component" value="Chromosome"/>
</dbReference>
<protein>
    <recommendedName>
        <fullName evidence="3">Potassium channel domain-containing protein</fullName>
    </recommendedName>
</protein>
<dbReference type="STRING" id="59922.P9303_19221"/>
<dbReference type="KEGG" id="pmf:P9303_19221"/>